<sequence length="286" mass="31306">MNLDAIRSFLHVAETGSFSLAATRLRVMQSTISGRIQTLEEELGCLLFSRGRGGAELTPAGLDFRAHAEKIVQTWDQARQQVALPPGYTGTFRFGGPVALQDRLNIAWVLWMKQHAPGIALQLEAGYSDVLIDSIASRMMDAAMMYLPRQRPGLVIEEFRQEDLVLVRHPDLTGPWQANFVFIDWGHEFRTSYSEAFPDIAAPAISVGLGALGLQYLLALKGAAYLPLGLVRPLIAEGRLAGVAEAPAFRRPIYLVYPTQSRDPDLLALALSGLRQVAATVDEPGP</sequence>
<gene>
    <name evidence="6" type="ORF">QO011_007401</name>
</gene>
<dbReference type="Pfam" id="PF03466">
    <property type="entry name" value="LysR_substrate"/>
    <property type="match status" value="1"/>
</dbReference>
<dbReference type="GO" id="GO:0003677">
    <property type="term" value="F:DNA binding"/>
    <property type="evidence" value="ECO:0007669"/>
    <property type="project" value="UniProtKB-KW"/>
</dbReference>
<dbReference type="SUPFAM" id="SSF53850">
    <property type="entry name" value="Periplasmic binding protein-like II"/>
    <property type="match status" value="1"/>
</dbReference>
<comment type="caution">
    <text evidence="6">The sequence shown here is derived from an EMBL/GenBank/DDBJ whole genome shotgun (WGS) entry which is preliminary data.</text>
</comment>
<dbReference type="PANTHER" id="PTHR30126">
    <property type="entry name" value="HTH-TYPE TRANSCRIPTIONAL REGULATOR"/>
    <property type="match status" value="1"/>
</dbReference>
<dbReference type="InterPro" id="IPR036388">
    <property type="entry name" value="WH-like_DNA-bd_sf"/>
</dbReference>
<comment type="similarity">
    <text evidence="1">Belongs to the LysR transcriptional regulatory family.</text>
</comment>
<dbReference type="Pfam" id="PF00126">
    <property type="entry name" value="HTH_1"/>
    <property type="match status" value="1"/>
</dbReference>
<evidence type="ECO:0000259" key="5">
    <source>
        <dbReference type="PROSITE" id="PS50931"/>
    </source>
</evidence>
<dbReference type="InterPro" id="IPR036390">
    <property type="entry name" value="WH_DNA-bd_sf"/>
</dbReference>
<keyword evidence="4" id="KW-0804">Transcription</keyword>
<dbReference type="Gene3D" id="3.40.190.10">
    <property type="entry name" value="Periplasmic binding protein-like II"/>
    <property type="match status" value="2"/>
</dbReference>
<accession>A0ABU0JLK3</accession>
<dbReference type="RefSeq" id="WP_307283854.1">
    <property type="nucleotide sequence ID" value="NZ_JAUSVX010000022.1"/>
</dbReference>
<keyword evidence="2" id="KW-0805">Transcription regulation</keyword>
<feature type="domain" description="HTH lysR-type" evidence="5">
    <location>
        <begin position="1"/>
        <end position="58"/>
    </location>
</feature>
<proteinExistence type="inferred from homology"/>
<evidence type="ECO:0000256" key="4">
    <source>
        <dbReference type="ARBA" id="ARBA00023163"/>
    </source>
</evidence>
<dbReference type="SUPFAM" id="SSF46785">
    <property type="entry name" value="Winged helix' DNA-binding domain"/>
    <property type="match status" value="1"/>
</dbReference>
<dbReference type="Gene3D" id="1.10.10.10">
    <property type="entry name" value="Winged helix-like DNA-binding domain superfamily/Winged helix DNA-binding domain"/>
    <property type="match status" value="1"/>
</dbReference>
<evidence type="ECO:0000313" key="6">
    <source>
        <dbReference type="EMBL" id="MDQ0474361.1"/>
    </source>
</evidence>
<name>A0ABU0JLK3_9HYPH</name>
<keyword evidence="7" id="KW-1185">Reference proteome</keyword>
<dbReference type="PANTHER" id="PTHR30126:SF21">
    <property type="entry name" value="TRANSCRIPTIONAL REGULATOR-RELATED"/>
    <property type="match status" value="1"/>
</dbReference>
<reference evidence="6 7" key="1">
    <citation type="submission" date="2023-07" db="EMBL/GenBank/DDBJ databases">
        <title>Genomic Encyclopedia of Type Strains, Phase IV (KMG-IV): sequencing the most valuable type-strain genomes for metagenomic binning, comparative biology and taxonomic classification.</title>
        <authorList>
            <person name="Goeker M."/>
        </authorList>
    </citation>
    <scope>NUCLEOTIDE SEQUENCE [LARGE SCALE GENOMIC DNA]</scope>
    <source>
        <strain evidence="6 7">DSM 19619</strain>
    </source>
</reference>
<dbReference type="EMBL" id="JAUSVX010000022">
    <property type="protein sequence ID" value="MDQ0474361.1"/>
    <property type="molecule type" value="Genomic_DNA"/>
</dbReference>
<organism evidence="6 7">
    <name type="scientific">Labrys wisconsinensis</name>
    <dbReference type="NCBI Taxonomy" id="425677"/>
    <lineage>
        <taxon>Bacteria</taxon>
        <taxon>Pseudomonadati</taxon>
        <taxon>Pseudomonadota</taxon>
        <taxon>Alphaproteobacteria</taxon>
        <taxon>Hyphomicrobiales</taxon>
        <taxon>Xanthobacteraceae</taxon>
        <taxon>Labrys</taxon>
    </lineage>
</organism>
<dbReference type="PRINTS" id="PR00039">
    <property type="entry name" value="HTHLYSR"/>
</dbReference>
<dbReference type="Proteomes" id="UP001242480">
    <property type="component" value="Unassembled WGS sequence"/>
</dbReference>
<dbReference type="InterPro" id="IPR005119">
    <property type="entry name" value="LysR_subst-bd"/>
</dbReference>
<protein>
    <submittedName>
        <fullName evidence="6">DNA-binding transcriptional LysR family regulator</fullName>
    </submittedName>
</protein>
<evidence type="ECO:0000313" key="7">
    <source>
        <dbReference type="Proteomes" id="UP001242480"/>
    </source>
</evidence>
<evidence type="ECO:0000256" key="1">
    <source>
        <dbReference type="ARBA" id="ARBA00009437"/>
    </source>
</evidence>
<dbReference type="PROSITE" id="PS50931">
    <property type="entry name" value="HTH_LYSR"/>
    <property type="match status" value="1"/>
</dbReference>
<evidence type="ECO:0000256" key="3">
    <source>
        <dbReference type="ARBA" id="ARBA00023125"/>
    </source>
</evidence>
<dbReference type="InterPro" id="IPR000847">
    <property type="entry name" value="LysR_HTH_N"/>
</dbReference>
<keyword evidence="3 6" id="KW-0238">DNA-binding</keyword>
<evidence type="ECO:0000256" key="2">
    <source>
        <dbReference type="ARBA" id="ARBA00023015"/>
    </source>
</evidence>